<dbReference type="GO" id="GO:0042102">
    <property type="term" value="P:positive regulation of T cell proliferation"/>
    <property type="evidence" value="ECO:0007669"/>
    <property type="project" value="TreeGrafter"/>
</dbReference>
<dbReference type="Proteomes" id="UP000193380">
    <property type="component" value="Unassembled WGS sequence"/>
</dbReference>
<dbReference type="InterPro" id="IPR013162">
    <property type="entry name" value="CD80_C2-set"/>
</dbReference>
<keyword evidence="6 11" id="KW-0472">Membrane</keyword>
<dbReference type="PROSITE" id="PS50835">
    <property type="entry name" value="IG_LIKE"/>
    <property type="match status" value="1"/>
</dbReference>
<dbReference type="AlphaFoldDB" id="A0A060Z9Q0"/>
<dbReference type="PANTHER" id="PTHR25466">
    <property type="entry name" value="T-LYMPHOCYTE ACTIVATION ANTIGEN"/>
    <property type="match status" value="1"/>
</dbReference>
<dbReference type="Gene3D" id="2.60.40.10">
    <property type="entry name" value="Immunoglobulins"/>
    <property type="match status" value="2"/>
</dbReference>
<evidence type="ECO:0000259" key="12">
    <source>
        <dbReference type="PROSITE" id="PS50835"/>
    </source>
</evidence>
<evidence type="ECO:0000256" key="3">
    <source>
        <dbReference type="ARBA" id="ARBA00022692"/>
    </source>
</evidence>
<evidence type="ECO:0000256" key="5">
    <source>
        <dbReference type="ARBA" id="ARBA00022989"/>
    </source>
</evidence>
<evidence type="ECO:0000313" key="13">
    <source>
        <dbReference type="EMBL" id="CDQ98449.1"/>
    </source>
</evidence>
<evidence type="ECO:0000256" key="2">
    <source>
        <dbReference type="ARBA" id="ARBA00022475"/>
    </source>
</evidence>
<keyword evidence="4" id="KW-0732">Signal</keyword>
<dbReference type="InterPro" id="IPR013783">
    <property type="entry name" value="Ig-like_fold"/>
</dbReference>
<dbReference type="EMBL" id="FR937536">
    <property type="protein sequence ID" value="CDQ98449.1"/>
    <property type="molecule type" value="Genomic_DNA"/>
</dbReference>
<evidence type="ECO:0000313" key="14">
    <source>
        <dbReference type="Proteomes" id="UP000193380"/>
    </source>
</evidence>
<keyword evidence="9" id="KW-0325">Glycoprotein</keyword>
<feature type="non-terminal residue" evidence="13">
    <location>
        <position position="1"/>
    </location>
</feature>
<sequence>FVTLTYWYVSAPAASENEVTGIIGESVLLSCDLKSSTAIDTARLRFHWQDESERVVYSFNKGEENQHQDSLYTNRTKAFRSEMSSGNISVKLSQVTLEDKQNVYSAFATLLGENDKHIRTCPTTLLVAARFPTPSVTVNKTNMNATCSTQGGYPQPVVTWTIQDRGNHTLEPWEVQTNITLDSESGLYSVWSQVNITENQTVTCHIFNPVLRETVSNTTIVSPSKSINTDPAGDVQEGFTAINITAIIITIVIIAVLSLFSIGGYFVNKKRCGASGGTIEVEGNNHQRNGHVETELLDRCSPTPDNLEAD</sequence>
<keyword evidence="8" id="KW-0675">Receptor</keyword>
<dbReference type="InterPro" id="IPR036179">
    <property type="entry name" value="Ig-like_dom_sf"/>
</dbReference>
<dbReference type="GO" id="GO:0071222">
    <property type="term" value="P:cellular response to lipopolysaccharide"/>
    <property type="evidence" value="ECO:0007669"/>
    <property type="project" value="TreeGrafter"/>
</dbReference>
<dbReference type="GO" id="GO:0009897">
    <property type="term" value="C:external side of plasma membrane"/>
    <property type="evidence" value="ECO:0007669"/>
    <property type="project" value="TreeGrafter"/>
</dbReference>
<dbReference type="GO" id="GO:0007166">
    <property type="term" value="P:cell surface receptor signaling pathway"/>
    <property type="evidence" value="ECO:0007669"/>
    <property type="project" value="TreeGrafter"/>
</dbReference>
<evidence type="ECO:0000256" key="11">
    <source>
        <dbReference type="SAM" id="Phobius"/>
    </source>
</evidence>
<evidence type="ECO:0000256" key="8">
    <source>
        <dbReference type="ARBA" id="ARBA00023170"/>
    </source>
</evidence>
<dbReference type="SUPFAM" id="SSF48726">
    <property type="entry name" value="Immunoglobulin"/>
    <property type="match status" value="2"/>
</dbReference>
<keyword evidence="3 11" id="KW-0812">Transmembrane</keyword>
<dbReference type="InterPro" id="IPR051713">
    <property type="entry name" value="T-cell_Activation_Regulation"/>
</dbReference>
<feature type="domain" description="Ig-like" evidence="12">
    <location>
        <begin position="122"/>
        <end position="222"/>
    </location>
</feature>
<dbReference type="STRING" id="8022.A0A060Z9Q0"/>
<protein>
    <recommendedName>
        <fullName evidence="12">Ig-like domain-containing protein</fullName>
    </recommendedName>
</protein>
<dbReference type="GO" id="GO:0031295">
    <property type="term" value="P:T cell costimulation"/>
    <property type="evidence" value="ECO:0007669"/>
    <property type="project" value="TreeGrafter"/>
</dbReference>
<dbReference type="InterPro" id="IPR007110">
    <property type="entry name" value="Ig-like_dom"/>
</dbReference>
<name>A0A060Z9Q0_ONCMY</name>
<evidence type="ECO:0000256" key="10">
    <source>
        <dbReference type="ARBA" id="ARBA00023319"/>
    </source>
</evidence>
<comment type="subcellular location">
    <subcellularLocation>
        <location evidence="1">Cell membrane</location>
        <topology evidence="1">Single-pass type I membrane protein</topology>
    </subcellularLocation>
</comment>
<gene>
    <name evidence="13" type="ORF">GSONMT00018494001</name>
</gene>
<reference evidence="13" key="1">
    <citation type="journal article" date="2014" name="Nat. Commun.">
        <title>The rainbow trout genome provides novel insights into evolution after whole-genome duplication in vertebrates.</title>
        <authorList>
            <person name="Berthelot C."/>
            <person name="Brunet F."/>
            <person name="Chalopin D."/>
            <person name="Juanchich A."/>
            <person name="Bernard M."/>
            <person name="Noel B."/>
            <person name="Bento P."/>
            <person name="Da Silva C."/>
            <person name="Labadie K."/>
            <person name="Alberti A."/>
            <person name="Aury J.M."/>
            <person name="Louis A."/>
            <person name="Dehais P."/>
            <person name="Bardou P."/>
            <person name="Montfort J."/>
            <person name="Klopp C."/>
            <person name="Cabau C."/>
            <person name="Gaspin C."/>
            <person name="Thorgaard G.H."/>
            <person name="Boussaha M."/>
            <person name="Quillet E."/>
            <person name="Guyomard R."/>
            <person name="Galiana D."/>
            <person name="Bobe J."/>
            <person name="Volff J.N."/>
            <person name="Genet C."/>
            <person name="Wincker P."/>
            <person name="Jaillon O."/>
            <person name="Roest Crollius H."/>
            <person name="Guiguen Y."/>
        </authorList>
    </citation>
    <scope>NUCLEOTIDE SEQUENCE [LARGE SCALE GENOMIC DNA]</scope>
</reference>
<keyword evidence="10" id="KW-0393">Immunoglobulin domain</keyword>
<dbReference type="PANTHER" id="PTHR25466:SF9">
    <property type="entry name" value="FIBRONECTIN TYPE-III DOMAIN-CONTAINING PROTEIN"/>
    <property type="match status" value="1"/>
</dbReference>
<keyword evidence="2" id="KW-1003">Cell membrane</keyword>
<feature type="transmembrane region" description="Helical" evidence="11">
    <location>
        <begin position="244"/>
        <end position="267"/>
    </location>
</feature>
<proteinExistence type="predicted"/>
<dbReference type="GO" id="GO:0006955">
    <property type="term" value="P:immune response"/>
    <property type="evidence" value="ECO:0007669"/>
    <property type="project" value="TreeGrafter"/>
</dbReference>
<evidence type="ECO:0000256" key="6">
    <source>
        <dbReference type="ARBA" id="ARBA00023136"/>
    </source>
</evidence>
<evidence type="ECO:0000256" key="1">
    <source>
        <dbReference type="ARBA" id="ARBA00004251"/>
    </source>
</evidence>
<evidence type="ECO:0000256" key="9">
    <source>
        <dbReference type="ARBA" id="ARBA00023180"/>
    </source>
</evidence>
<reference evidence="13" key="2">
    <citation type="submission" date="2014-03" db="EMBL/GenBank/DDBJ databases">
        <authorList>
            <person name="Genoscope - CEA"/>
        </authorList>
    </citation>
    <scope>NUCLEOTIDE SEQUENCE</scope>
</reference>
<dbReference type="GO" id="GO:0042130">
    <property type="term" value="P:negative regulation of T cell proliferation"/>
    <property type="evidence" value="ECO:0007669"/>
    <property type="project" value="TreeGrafter"/>
</dbReference>
<organism evidence="13 14">
    <name type="scientific">Oncorhynchus mykiss</name>
    <name type="common">Rainbow trout</name>
    <name type="synonym">Salmo gairdneri</name>
    <dbReference type="NCBI Taxonomy" id="8022"/>
    <lineage>
        <taxon>Eukaryota</taxon>
        <taxon>Metazoa</taxon>
        <taxon>Chordata</taxon>
        <taxon>Craniata</taxon>
        <taxon>Vertebrata</taxon>
        <taxon>Euteleostomi</taxon>
        <taxon>Actinopterygii</taxon>
        <taxon>Neopterygii</taxon>
        <taxon>Teleostei</taxon>
        <taxon>Protacanthopterygii</taxon>
        <taxon>Salmoniformes</taxon>
        <taxon>Salmonidae</taxon>
        <taxon>Salmoninae</taxon>
        <taxon>Oncorhynchus</taxon>
    </lineage>
</organism>
<evidence type="ECO:0000256" key="4">
    <source>
        <dbReference type="ARBA" id="ARBA00022729"/>
    </source>
</evidence>
<keyword evidence="5 11" id="KW-1133">Transmembrane helix</keyword>
<accession>A0A060Z9Q0</accession>
<dbReference type="PaxDb" id="8022-A0A060Z9Q0"/>
<evidence type="ECO:0000256" key="7">
    <source>
        <dbReference type="ARBA" id="ARBA00023157"/>
    </source>
</evidence>
<keyword evidence="7" id="KW-1015">Disulfide bond</keyword>
<dbReference type="Pfam" id="PF08205">
    <property type="entry name" value="C2-set_2"/>
    <property type="match status" value="1"/>
</dbReference>